<proteinExistence type="predicted"/>
<dbReference type="KEGG" id="pcav:D3880_07060"/>
<sequence>MAFVPLPMAQIEQLIEHGHLPRLVGEDYYSSVDEKIKRLPVNNLMRNKLSSGSLAIVHPAARK</sequence>
<evidence type="ECO:0000313" key="1">
    <source>
        <dbReference type="EMBL" id="AYC32154.1"/>
    </source>
</evidence>
<protein>
    <submittedName>
        <fullName evidence="1">DUF2058 family protein</fullName>
    </submittedName>
</protein>
<gene>
    <name evidence="1" type="ORF">D3880_07060</name>
</gene>
<dbReference type="EMBL" id="CP032419">
    <property type="protein sequence ID" value="AYC32154.1"/>
    <property type="molecule type" value="Genomic_DNA"/>
</dbReference>
<dbReference type="OrthoDB" id="5294470at2"/>
<evidence type="ECO:0000313" key="2">
    <source>
        <dbReference type="Proteomes" id="UP000265560"/>
    </source>
</evidence>
<name>A0A385Z088_9PSED</name>
<accession>A0A385Z088</accession>
<dbReference type="Pfam" id="PF09831">
    <property type="entry name" value="DUF2058"/>
    <property type="match status" value="1"/>
</dbReference>
<reference evidence="2" key="1">
    <citation type="submission" date="2018-09" db="EMBL/GenBank/DDBJ databases">
        <authorList>
            <person name="Zhu H."/>
        </authorList>
    </citation>
    <scope>NUCLEOTIDE SEQUENCE [LARGE SCALE GENOMIC DNA]</scope>
    <source>
        <strain evidence="2">K2W31S-8</strain>
    </source>
</reference>
<dbReference type="AlphaFoldDB" id="A0A385Z088"/>
<dbReference type="InterPro" id="IPR018636">
    <property type="entry name" value="DUF2058"/>
</dbReference>
<organism evidence="1 2">
    <name type="scientific">Pseudomonas cavernae</name>
    <dbReference type="NCBI Taxonomy" id="2320867"/>
    <lineage>
        <taxon>Bacteria</taxon>
        <taxon>Pseudomonadati</taxon>
        <taxon>Pseudomonadota</taxon>
        <taxon>Gammaproteobacteria</taxon>
        <taxon>Pseudomonadales</taxon>
        <taxon>Pseudomonadaceae</taxon>
        <taxon>Pseudomonas</taxon>
    </lineage>
</organism>
<dbReference type="Proteomes" id="UP000265560">
    <property type="component" value="Chromosome"/>
</dbReference>
<keyword evidence="2" id="KW-1185">Reference proteome</keyword>